<organism evidence="1 2">
    <name type="scientific">Rhizobium gallicum</name>
    <dbReference type="NCBI Taxonomy" id="56730"/>
    <lineage>
        <taxon>Bacteria</taxon>
        <taxon>Pseudomonadati</taxon>
        <taxon>Pseudomonadota</taxon>
        <taxon>Alphaproteobacteria</taxon>
        <taxon>Hyphomicrobiales</taxon>
        <taxon>Rhizobiaceae</taxon>
        <taxon>Rhizobium/Agrobacterium group</taxon>
        <taxon>Rhizobium</taxon>
    </lineage>
</organism>
<proteinExistence type="predicted"/>
<dbReference type="EMBL" id="CP017101">
    <property type="protein sequence ID" value="APO68359.1"/>
    <property type="molecule type" value="Genomic_DNA"/>
</dbReference>
<reference evidence="1 2" key="1">
    <citation type="submission" date="2016-09" db="EMBL/GenBank/DDBJ databases">
        <title>The complete genome sequences of Rhizobium gallicum, symbiovars gallicum and phaseoli, symbionts associated to common bean (Phaseolus vulgaris).</title>
        <authorList>
            <person name="Bustos P."/>
            <person name="Santamaria R.I."/>
            <person name="Perez-Carrascal O.M."/>
            <person name="Juarez S."/>
            <person name="Lozano L."/>
            <person name="Martinez-Flores I."/>
            <person name="Martinez-Romero E."/>
            <person name="Cevallos M."/>
            <person name="Romero D."/>
            <person name="Davila G."/>
            <person name="Gonzalez V."/>
        </authorList>
    </citation>
    <scope>NUCLEOTIDE SEQUENCE [LARGE SCALE GENOMIC DNA]</scope>
    <source>
        <strain evidence="1 2">IE4872</strain>
    </source>
</reference>
<evidence type="ECO:0008006" key="3">
    <source>
        <dbReference type="Google" id="ProtNLM"/>
    </source>
</evidence>
<dbReference type="AlphaFoldDB" id="A0A1L5NKH2"/>
<accession>A0A1L5NKH2</accession>
<sequence>MIKATWSVEKNNQLKARPVAEYALKMSLQQSKTAGFWMASVIPKVLCLSCGHADHADVNAAVNILAAGTRPSKAVKPVSRERERVA</sequence>
<evidence type="ECO:0000313" key="2">
    <source>
        <dbReference type="Proteomes" id="UP000184749"/>
    </source>
</evidence>
<protein>
    <recommendedName>
        <fullName evidence="3">IS200/IS605 family insertion sequence transposase domain-containing protein</fullName>
    </recommendedName>
</protein>
<evidence type="ECO:0000313" key="1">
    <source>
        <dbReference type="EMBL" id="APO68359.1"/>
    </source>
</evidence>
<name>A0A1L5NKH2_9HYPH</name>
<dbReference type="STRING" id="56730.IE4872_CH02754"/>
<dbReference type="Proteomes" id="UP000184749">
    <property type="component" value="Chromosome"/>
</dbReference>
<gene>
    <name evidence="1" type="ORF">IE4872_CH02754</name>
</gene>